<keyword evidence="6" id="KW-1133">Transmembrane helix</keyword>
<keyword evidence="3 13" id="KW-0813">Transport</keyword>
<evidence type="ECO:0000256" key="8">
    <source>
        <dbReference type="ARBA" id="ARBA00035847"/>
    </source>
</evidence>
<evidence type="ECO:0000256" key="9">
    <source>
        <dbReference type="ARBA" id="ARBA00037638"/>
    </source>
</evidence>
<evidence type="ECO:0000256" key="6">
    <source>
        <dbReference type="ARBA" id="ARBA00022989"/>
    </source>
</evidence>
<name>A0A8C9HWN3_9PRIM</name>
<accession>A0A8C9HWN3</accession>
<dbReference type="Gene3D" id="1.50.40.10">
    <property type="entry name" value="Mitochondrial carrier domain"/>
    <property type="match status" value="1"/>
</dbReference>
<evidence type="ECO:0000256" key="4">
    <source>
        <dbReference type="ARBA" id="ARBA00022692"/>
    </source>
</evidence>
<organism evidence="14 15">
    <name type="scientific">Piliocolobus tephrosceles</name>
    <name type="common">Ugandan red Colobus</name>
    <dbReference type="NCBI Taxonomy" id="591936"/>
    <lineage>
        <taxon>Eukaryota</taxon>
        <taxon>Metazoa</taxon>
        <taxon>Chordata</taxon>
        <taxon>Craniata</taxon>
        <taxon>Vertebrata</taxon>
        <taxon>Euteleostomi</taxon>
        <taxon>Mammalia</taxon>
        <taxon>Eutheria</taxon>
        <taxon>Euarchontoglires</taxon>
        <taxon>Primates</taxon>
        <taxon>Haplorrhini</taxon>
        <taxon>Catarrhini</taxon>
        <taxon>Cercopithecidae</taxon>
        <taxon>Colobinae</taxon>
        <taxon>Piliocolobus</taxon>
    </lineage>
</organism>
<dbReference type="GO" id="GO:0016020">
    <property type="term" value="C:membrane"/>
    <property type="evidence" value="ECO:0007669"/>
    <property type="project" value="UniProtKB-SubCell"/>
</dbReference>
<evidence type="ECO:0000256" key="7">
    <source>
        <dbReference type="ARBA" id="ARBA00023136"/>
    </source>
</evidence>
<evidence type="ECO:0000313" key="14">
    <source>
        <dbReference type="Ensembl" id="ENSPTEP00000027669.1"/>
    </source>
</evidence>
<comment type="similarity">
    <text evidence="2 13">Belongs to the mitochondrial carrier (TC 2.A.29) family.</text>
</comment>
<protein>
    <recommendedName>
        <fullName evidence="10">Mitochondrial S-adenosylmethionine carrier protein</fullName>
    </recommendedName>
    <alternativeName>
        <fullName evidence="11">Solute carrier family 25 member 26</fullName>
    </alternativeName>
</protein>
<sequence length="209" mass="22642">MKHMLAASAGEVVACLIRVPSEVVKQRAQVSASTRTFQIFSNILYEEGIQGLYRGYKSTVLREIPFSLVQFPLWESLKALWSWRQDHVVDSWQSAVCGAFAGGFAAAVTTPLDVAKTRIMLAKAGSSTANGNVLSALHGVWRSQGLAGDHVPGIFLQEQSMWPPFGEGRQLPGLQASQLAVPPPHPDAELDHLFDCSFCVPLAVLISAI</sequence>
<comment type="function">
    <text evidence="9">Mitochondrial S-adenosyl-L-methionine/S-adenosyl-L-homocysteine antiporter. Mediates the exchange of cytosolic S-adenosyl-L-methionine, the predominant methyl-group donor for macromolecule methylation processes, for mitochondrial S-adenosylhomocysteine(SAH), a by-product of methylation reactions.</text>
</comment>
<keyword evidence="4 12" id="KW-0812">Transmembrane</keyword>
<dbReference type="AlphaFoldDB" id="A0A8C9HWN3"/>
<dbReference type="Proteomes" id="UP000694416">
    <property type="component" value="Unplaced"/>
</dbReference>
<evidence type="ECO:0000256" key="13">
    <source>
        <dbReference type="RuleBase" id="RU000488"/>
    </source>
</evidence>
<keyword evidence="5" id="KW-0677">Repeat</keyword>
<evidence type="ECO:0000256" key="10">
    <source>
        <dbReference type="ARBA" id="ARBA00039950"/>
    </source>
</evidence>
<reference evidence="14" key="2">
    <citation type="submission" date="2025-09" db="UniProtKB">
        <authorList>
            <consortium name="Ensembl"/>
        </authorList>
    </citation>
    <scope>IDENTIFICATION</scope>
</reference>
<dbReference type="PANTHER" id="PTHR45667">
    <property type="entry name" value="S-ADENOSYLMETHIONINE MITOCHONDRIAL CARRIER PROTEIN"/>
    <property type="match status" value="1"/>
</dbReference>
<dbReference type="SUPFAM" id="SSF103506">
    <property type="entry name" value="Mitochondrial carrier"/>
    <property type="match status" value="1"/>
</dbReference>
<evidence type="ECO:0000256" key="5">
    <source>
        <dbReference type="ARBA" id="ARBA00022737"/>
    </source>
</evidence>
<dbReference type="Ensembl" id="ENSPTET00000038754.1">
    <property type="protein sequence ID" value="ENSPTEP00000027669.1"/>
    <property type="gene ID" value="ENSPTEG00000027480.1"/>
</dbReference>
<dbReference type="FunFam" id="1.50.40.10:FF:000142">
    <property type="entry name" value="Solute carrier family 25 member 26"/>
    <property type="match status" value="1"/>
</dbReference>
<dbReference type="InterPro" id="IPR023395">
    <property type="entry name" value="MCP_dom_sf"/>
</dbReference>
<keyword evidence="15" id="KW-1185">Reference proteome</keyword>
<comment type="catalytic activity">
    <reaction evidence="8">
        <text>S-adenosyl-L-homocysteine(out) + S-adenosyl-L-methionine(in) = S-adenosyl-L-homocysteine(in) + S-adenosyl-L-methionine(out)</text>
        <dbReference type="Rhea" id="RHEA:75479"/>
        <dbReference type="ChEBI" id="CHEBI:57856"/>
        <dbReference type="ChEBI" id="CHEBI:59789"/>
    </reaction>
</comment>
<reference evidence="14" key="1">
    <citation type="submission" date="2025-08" db="UniProtKB">
        <authorList>
            <consortium name="Ensembl"/>
        </authorList>
    </citation>
    <scope>IDENTIFICATION</scope>
</reference>
<proteinExistence type="inferred from homology"/>
<dbReference type="InterPro" id="IPR018108">
    <property type="entry name" value="MCP_transmembrane"/>
</dbReference>
<dbReference type="Pfam" id="PF00153">
    <property type="entry name" value="Mito_carr"/>
    <property type="match status" value="2"/>
</dbReference>
<evidence type="ECO:0000256" key="1">
    <source>
        <dbReference type="ARBA" id="ARBA00004141"/>
    </source>
</evidence>
<gene>
    <name evidence="14" type="primary">SLC25A26</name>
</gene>
<evidence type="ECO:0000256" key="3">
    <source>
        <dbReference type="ARBA" id="ARBA00022448"/>
    </source>
</evidence>
<evidence type="ECO:0000256" key="2">
    <source>
        <dbReference type="ARBA" id="ARBA00006375"/>
    </source>
</evidence>
<evidence type="ECO:0000256" key="12">
    <source>
        <dbReference type="PROSITE-ProRule" id="PRU00282"/>
    </source>
</evidence>
<feature type="repeat" description="Solcar" evidence="12">
    <location>
        <begin position="2"/>
        <end position="80"/>
    </location>
</feature>
<evidence type="ECO:0000313" key="15">
    <source>
        <dbReference type="Proteomes" id="UP000694416"/>
    </source>
</evidence>
<comment type="subcellular location">
    <subcellularLocation>
        <location evidence="1">Membrane</location>
        <topology evidence="1">Multi-pass membrane protein</topology>
    </subcellularLocation>
</comment>
<dbReference type="PROSITE" id="PS50920">
    <property type="entry name" value="SOLCAR"/>
    <property type="match status" value="1"/>
</dbReference>
<keyword evidence="7 12" id="KW-0472">Membrane</keyword>
<evidence type="ECO:0000256" key="11">
    <source>
        <dbReference type="ARBA" id="ARBA00041876"/>
    </source>
</evidence>